<evidence type="ECO:0000259" key="13">
    <source>
        <dbReference type="Pfam" id="PF07715"/>
    </source>
</evidence>
<dbReference type="Pfam" id="PF07715">
    <property type="entry name" value="Plug"/>
    <property type="match status" value="1"/>
</dbReference>
<dbReference type="SUPFAM" id="SSF49464">
    <property type="entry name" value="Carboxypeptidase regulatory domain-like"/>
    <property type="match status" value="1"/>
</dbReference>
<dbReference type="SUPFAM" id="SSF56935">
    <property type="entry name" value="Porins"/>
    <property type="match status" value="1"/>
</dbReference>
<feature type="compositionally biased region" description="Polar residues" evidence="10">
    <location>
        <begin position="930"/>
        <end position="949"/>
    </location>
</feature>
<keyword evidence="7 8" id="KW-0998">Cell outer membrane</keyword>
<dbReference type="GO" id="GO:0004553">
    <property type="term" value="F:hydrolase activity, hydrolyzing O-glycosyl compounds"/>
    <property type="evidence" value="ECO:0007669"/>
    <property type="project" value="InterPro"/>
</dbReference>
<proteinExistence type="inferred from homology"/>
<keyword evidence="11" id="KW-0732">Signal</keyword>
<evidence type="ECO:0000256" key="10">
    <source>
        <dbReference type="SAM" id="MobiDB-lite"/>
    </source>
</evidence>
<dbReference type="FunFam" id="2.60.40.1120:FF:000003">
    <property type="entry name" value="Outer membrane protein Omp121"/>
    <property type="match status" value="1"/>
</dbReference>
<protein>
    <submittedName>
        <fullName evidence="14">TonB-dependent receptor</fullName>
    </submittedName>
</protein>
<dbReference type="Gene3D" id="2.60.40.1120">
    <property type="entry name" value="Carboxypeptidase-like, regulatory domain"/>
    <property type="match status" value="1"/>
</dbReference>
<dbReference type="InterPro" id="IPR000531">
    <property type="entry name" value="Beta-barrel_TonB"/>
</dbReference>
<keyword evidence="3 8" id="KW-1134">Transmembrane beta strand</keyword>
<sequence length="1041" mass="114112">MKHSTCSRPVTATLMRPFGTLILFFFLAVGTAFAQQVTGTVTNSQGGPLPGVNVVVKGTNRGTATDRDGRYTINANSSATLVFSYIGYVSQEVSVGNQSTISIQLADDQQALNEVVVVGYGTQRKSSLTAAVSTVTPKELKALPVISPQQALQGRVPGVSIVNNSSPGVEPVVRVRGVGSISLNPNPLYVIDGVPAGGLNNIDPKDIESLEVLKDASAAAIYGSRAANGVILITTKKGSNNGKININIDSYYGTQSAWRTLDLLNRDEYIRYGTALLTASGQPVPGRFNNLNTPIYDGATQTFAQTDTDWQDVMFRNAPITDNQLSITGGNAQSRFYMSVGHFSQQGILPFTDYNRQSFRINSDHKFSKFLTVGQTLLASTDFRRLERDGGGRSLVMNIMRMTPYWPVRDPTKIGGFSTTAQGLDATDPENPLRVAEQEQQFQTDRGVKLLGTVFTEIRFADWLRYKFTVGADFATTRFNGFLPIYSDGNRSRLIANVSENRNNFFSLLLTNQLTFDKTFGKHYINATAIAERQSAESRSISASGQRPDNNIQVIQGVSNPNGNSSLNENLLISYVGRINYEYGGKYLLSASVRRDGSSKFAPGRKWGTFPAASVGWRISEETFMKNVPLISELKLRASYGRTGFNAIGDYEWQALVLANNTLYPFNNATQLGSYINVLSNSDLSWEINNTTDVGFDLSLLNNRISLTADVYERQTDGLLLRVPLANSLGYSNSPLANVGSIRNRGLELALGYNHTGKSFQWSATGVFDLVRNKVLNLATPNATINSGSNADFGGFDITRTEVGQPIQSFYGWVVDGIFQNQGEIEAANAIDGNNATFYQNDRTAPGDIRFRDLNGDGRIDANDRTYLGSYIPKFNYGLNLTGNYRNFDFTVFFQGVAGNKIYNGTKVIGQGQLRLFNATTDVLNAWTPQNTNTDVPRSISGDPNQNSRTSDRFLEDGSYLRLKNLSIGYTLPSAVLSKTTRGYMNRLRVYVSSNNLLTFTKYTGYDPEIATRGGNLLNNGIDYANYPQARTLIVGLNLGF</sequence>
<comment type="caution">
    <text evidence="14">The sequence shown here is derived from an EMBL/GenBank/DDBJ whole genome shotgun (WGS) entry which is preliminary data.</text>
</comment>
<evidence type="ECO:0000256" key="3">
    <source>
        <dbReference type="ARBA" id="ARBA00022452"/>
    </source>
</evidence>
<evidence type="ECO:0000259" key="12">
    <source>
        <dbReference type="Pfam" id="PF00593"/>
    </source>
</evidence>
<keyword evidence="15" id="KW-1185">Reference proteome</keyword>
<dbReference type="Gene3D" id="2.170.130.10">
    <property type="entry name" value="TonB-dependent receptor, plug domain"/>
    <property type="match status" value="1"/>
</dbReference>
<gene>
    <name evidence="14" type="ORF">DYU11_32595</name>
</gene>
<feature type="signal peptide" evidence="11">
    <location>
        <begin position="1"/>
        <end position="34"/>
    </location>
</feature>
<dbReference type="PROSITE" id="PS52016">
    <property type="entry name" value="TONB_DEPENDENT_REC_3"/>
    <property type="match status" value="1"/>
</dbReference>
<accession>A0A418LVN8</accession>
<comment type="similarity">
    <text evidence="8 9">Belongs to the TonB-dependent receptor family.</text>
</comment>
<evidence type="ECO:0000256" key="4">
    <source>
        <dbReference type="ARBA" id="ARBA00022692"/>
    </source>
</evidence>
<dbReference type="PROSITE" id="PS00448">
    <property type="entry name" value="CLOS_CELLULOSOME_RPT"/>
    <property type="match status" value="1"/>
</dbReference>
<dbReference type="InterPro" id="IPR012910">
    <property type="entry name" value="Plug_dom"/>
</dbReference>
<keyword evidence="5 9" id="KW-0798">TonB box</keyword>
<evidence type="ECO:0000256" key="11">
    <source>
        <dbReference type="SAM" id="SignalP"/>
    </source>
</evidence>
<name>A0A418LVN8_9BACT</name>
<dbReference type="GO" id="GO:0009279">
    <property type="term" value="C:cell outer membrane"/>
    <property type="evidence" value="ECO:0007669"/>
    <property type="project" value="UniProtKB-SubCell"/>
</dbReference>
<feature type="chain" id="PRO_5019442483" evidence="11">
    <location>
        <begin position="35"/>
        <end position="1041"/>
    </location>
</feature>
<dbReference type="InterPro" id="IPR039426">
    <property type="entry name" value="TonB-dep_rcpt-like"/>
</dbReference>
<dbReference type="RefSeq" id="WP_119671950.1">
    <property type="nucleotide sequence ID" value="NZ_QXED01000020.1"/>
</dbReference>
<evidence type="ECO:0000256" key="7">
    <source>
        <dbReference type="ARBA" id="ARBA00023237"/>
    </source>
</evidence>
<comment type="subcellular location">
    <subcellularLocation>
        <location evidence="1 8">Cell outer membrane</location>
        <topology evidence="1 8">Multi-pass membrane protein</topology>
    </subcellularLocation>
</comment>
<evidence type="ECO:0000256" key="8">
    <source>
        <dbReference type="PROSITE-ProRule" id="PRU01360"/>
    </source>
</evidence>
<dbReference type="Gene3D" id="2.40.170.20">
    <property type="entry name" value="TonB-dependent receptor, beta-barrel domain"/>
    <property type="match status" value="1"/>
</dbReference>
<dbReference type="AlphaFoldDB" id="A0A418LVN8"/>
<evidence type="ECO:0000256" key="9">
    <source>
        <dbReference type="RuleBase" id="RU003357"/>
    </source>
</evidence>
<organism evidence="14 15">
    <name type="scientific">Fibrisoma montanum</name>
    <dbReference type="NCBI Taxonomy" id="2305895"/>
    <lineage>
        <taxon>Bacteria</taxon>
        <taxon>Pseudomonadati</taxon>
        <taxon>Bacteroidota</taxon>
        <taxon>Cytophagia</taxon>
        <taxon>Cytophagales</taxon>
        <taxon>Spirosomataceae</taxon>
        <taxon>Fibrisoma</taxon>
    </lineage>
</organism>
<reference evidence="14 15" key="1">
    <citation type="submission" date="2018-08" db="EMBL/GenBank/DDBJ databases">
        <title>Fibrisoma montanum sp. nov., isolated from Danxia mountain soil.</title>
        <authorList>
            <person name="Huang Y."/>
        </authorList>
    </citation>
    <scope>NUCLEOTIDE SEQUENCE [LARGE SCALE GENOMIC DNA]</scope>
    <source>
        <strain evidence="14 15">HYT19</strain>
    </source>
</reference>
<keyword evidence="4 8" id="KW-0812">Transmembrane</keyword>
<dbReference type="EMBL" id="QXED01000020">
    <property type="protein sequence ID" value="RIV17316.1"/>
    <property type="molecule type" value="Genomic_DNA"/>
</dbReference>
<feature type="region of interest" description="Disordered" evidence="10">
    <location>
        <begin position="930"/>
        <end position="951"/>
    </location>
</feature>
<keyword evidence="14" id="KW-0675">Receptor</keyword>
<dbReference type="NCBIfam" id="TIGR04057">
    <property type="entry name" value="SusC_RagA_signa"/>
    <property type="match status" value="1"/>
</dbReference>
<dbReference type="InterPro" id="IPR036942">
    <property type="entry name" value="Beta-barrel_TonB_sf"/>
</dbReference>
<dbReference type="Pfam" id="PF13715">
    <property type="entry name" value="CarbopepD_reg_2"/>
    <property type="match status" value="1"/>
</dbReference>
<dbReference type="InterPro" id="IPR002105">
    <property type="entry name" value="Dockerin_1_rpt"/>
</dbReference>
<dbReference type="GO" id="GO:0000272">
    <property type="term" value="P:polysaccharide catabolic process"/>
    <property type="evidence" value="ECO:0007669"/>
    <property type="project" value="InterPro"/>
</dbReference>
<evidence type="ECO:0000256" key="2">
    <source>
        <dbReference type="ARBA" id="ARBA00022448"/>
    </source>
</evidence>
<dbReference type="Pfam" id="PF00593">
    <property type="entry name" value="TonB_dep_Rec_b-barrel"/>
    <property type="match status" value="1"/>
</dbReference>
<evidence type="ECO:0000313" key="14">
    <source>
        <dbReference type="EMBL" id="RIV17316.1"/>
    </source>
</evidence>
<dbReference type="InterPro" id="IPR037066">
    <property type="entry name" value="Plug_dom_sf"/>
</dbReference>
<dbReference type="OrthoDB" id="9768177at2"/>
<dbReference type="InterPro" id="IPR023996">
    <property type="entry name" value="TonB-dep_OMP_SusC/RagA"/>
</dbReference>
<evidence type="ECO:0000256" key="1">
    <source>
        <dbReference type="ARBA" id="ARBA00004571"/>
    </source>
</evidence>
<evidence type="ECO:0000313" key="15">
    <source>
        <dbReference type="Proteomes" id="UP000283523"/>
    </source>
</evidence>
<dbReference type="FunFam" id="2.170.130.10:FF:000008">
    <property type="entry name" value="SusC/RagA family TonB-linked outer membrane protein"/>
    <property type="match status" value="1"/>
</dbReference>
<evidence type="ECO:0000256" key="6">
    <source>
        <dbReference type="ARBA" id="ARBA00023136"/>
    </source>
</evidence>
<evidence type="ECO:0000256" key="5">
    <source>
        <dbReference type="ARBA" id="ARBA00023077"/>
    </source>
</evidence>
<keyword evidence="2 8" id="KW-0813">Transport</keyword>
<dbReference type="InterPro" id="IPR008969">
    <property type="entry name" value="CarboxyPept-like_regulatory"/>
</dbReference>
<feature type="domain" description="TonB-dependent receptor-like beta-barrel" evidence="12">
    <location>
        <begin position="450"/>
        <end position="997"/>
    </location>
</feature>
<dbReference type="InterPro" id="IPR023997">
    <property type="entry name" value="TonB-dep_OMP_SusC/RagA_CS"/>
</dbReference>
<feature type="domain" description="TonB-dependent receptor plug" evidence="13">
    <location>
        <begin position="125"/>
        <end position="230"/>
    </location>
</feature>
<keyword evidence="6 8" id="KW-0472">Membrane</keyword>
<dbReference type="NCBIfam" id="TIGR04056">
    <property type="entry name" value="OMP_RagA_SusC"/>
    <property type="match status" value="1"/>
</dbReference>
<dbReference type="Proteomes" id="UP000283523">
    <property type="component" value="Unassembled WGS sequence"/>
</dbReference>